<comment type="caution">
    <text evidence="2">The sequence shown here is derived from an EMBL/GenBank/DDBJ whole genome shotgun (WGS) entry which is preliminary data.</text>
</comment>
<name>A0ABQ9D6A1_9PASS</name>
<dbReference type="Proteomes" id="UP001145742">
    <property type="component" value="Unassembled WGS sequence"/>
</dbReference>
<evidence type="ECO:0000313" key="2">
    <source>
        <dbReference type="EMBL" id="KAJ7412767.1"/>
    </source>
</evidence>
<evidence type="ECO:0000256" key="1">
    <source>
        <dbReference type="SAM" id="MobiDB-lite"/>
    </source>
</evidence>
<evidence type="ECO:0000313" key="3">
    <source>
        <dbReference type="Proteomes" id="UP001145742"/>
    </source>
</evidence>
<keyword evidence="3" id="KW-1185">Reference proteome</keyword>
<organism evidence="2 3">
    <name type="scientific">Willisornis vidua</name>
    <name type="common">Xingu scale-backed antbird</name>
    <dbReference type="NCBI Taxonomy" id="1566151"/>
    <lineage>
        <taxon>Eukaryota</taxon>
        <taxon>Metazoa</taxon>
        <taxon>Chordata</taxon>
        <taxon>Craniata</taxon>
        <taxon>Vertebrata</taxon>
        <taxon>Euteleostomi</taxon>
        <taxon>Archelosauria</taxon>
        <taxon>Archosauria</taxon>
        <taxon>Dinosauria</taxon>
        <taxon>Saurischia</taxon>
        <taxon>Theropoda</taxon>
        <taxon>Coelurosauria</taxon>
        <taxon>Aves</taxon>
        <taxon>Neognathae</taxon>
        <taxon>Neoaves</taxon>
        <taxon>Telluraves</taxon>
        <taxon>Australaves</taxon>
        <taxon>Passeriformes</taxon>
        <taxon>Thamnophilidae</taxon>
        <taxon>Willisornis</taxon>
    </lineage>
</organism>
<protein>
    <submittedName>
        <fullName evidence="2">Uncharacterized protein</fullName>
    </submittedName>
</protein>
<sequence>MVLMTDEDGHIPKRDRGKAEEFNAFFALNMGDGPRGSQCPELEDHDCENDQLPADPEIMWDLLLWVDSYKSLGPDSRQNPERAADAMAKPQ</sequence>
<dbReference type="EMBL" id="WHWB01034201">
    <property type="protein sequence ID" value="KAJ7412767.1"/>
    <property type="molecule type" value="Genomic_DNA"/>
</dbReference>
<gene>
    <name evidence="2" type="ORF">WISP_94612</name>
</gene>
<proteinExistence type="predicted"/>
<reference evidence="2" key="1">
    <citation type="submission" date="2019-10" db="EMBL/GenBank/DDBJ databases">
        <authorList>
            <person name="Soares A.E.R."/>
            <person name="Aleixo A."/>
            <person name="Schneider P."/>
            <person name="Miyaki C.Y."/>
            <person name="Schneider M.P."/>
            <person name="Mello C."/>
            <person name="Vasconcelos A.T.R."/>
        </authorList>
    </citation>
    <scope>NUCLEOTIDE SEQUENCE</scope>
    <source>
        <tissue evidence="2">Muscle</tissue>
    </source>
</reference>
<feature type="region of interest" description="Disordered" evidence="1">
    <location>
        <begin position="71"/>
        <end position="91"/>
    </location>
</feature>
<accession>A0ABQ9D6A1</accession>